<dbReference type="Proteomes" id="UP001242342">
    <property type="component" value="Unassembled WGS sequence"/>
</dbReference>
<evidence type="ECO:0000313" key="3">
    <source>
        <dbReference type="Proteomes" id="UP000222163"/>
    </source>
</evidence>
<keyword evidence="4" id="KW-1185">Reference proteome</keyword>
<reference evidence="2" key="2">
    <citation type="submission" date="2017-10" db="EMBL/GenBank/DDBJ databases">
        <authorList>
            <person name="Enke T.N."/>
            <person name="Cordero O.X."/>
        </authorList>
    </citation>
    <scope>NUCLEOTIDE SEQUENCE</scope>
    <source>
        <strain evidence="2">4G03</strain>
    </source>
</reference>
<comment type="caution">
    <text evidence="2">The sequence shown here is derived from an EMBL/GenBank/DDBJ whole genome shotgun (WGS) entry which is preliminary data.</text>
</comment>
<gene>
    <name evidence="2" type="ORF">CSC81_02560</name>
    <name evidence="1" type="ORF">Q8W23_02955</name>
</gene>
<accession>A0A2G1BWI8</accession>
<dbReference type="RefSeq" id="WP_099214213.1">
    <property type="nucleotide sequence ID" value="NZ_JAUYVU010000002.1"/>
</dbReference>
<protein>
    <submittedName>
        <fullName evidence="2">Uncharacterized protein</fullName>
    </submittedName>
</protein>
<organism evidence="2 3">
    <name type="scientific">Tenacibaculum discolor</name>
    <dbReference type="NCBI Taxonomy" id="361581"/>
    <lineage>
        <taxon>Bacteria</taxon>
        <taxon>Pseudomonadati</taxon>
        <taxon>Bacteroidota</taxon>
        <taxon>Flavobacteriia</taxon>
        <taxon>Flavobacteriales</taxon>
        <taxon>Flavobacteriaceae</taxon>
        <taxon>Tenacibaculum</taxon>
    </lineage>
</organism>
<sequence>MNIKLLFVSFLISTISFSQVSKSSGLYFTKEFSKDQALYKAKDYVMKHVIGIEEKLIKFDIDPLAAASSGELTSLVYGCDEKNLSGLILGFYGNRWNDAGVIYQAYAFKNLPKDKALEILSKLDRYIDDESKYLSADSDNNNMFFQYDDMTFLIYRDGSVKIRVFWNGFDSEWESTAFGRTKRRFERKIKN</sequence>
<reference evidence="1 4" key="3">
    <citation type="submission" date="2023-07" db="EMBL/GenBank/DDBJ databases">
        <title>Genome content predicts the carbon catabolic preferences of heterotrophic bacteria.</title>
        <authorList>
            <person name="Gralka M."/>
        </authorList>
    </citation>
    <scope>NUCLEOTIDE SEQUENCE [LARGE SCALE GENOMIC DNA]</scope>
    <source>
        <strain evidence="1 4">4G03</strain>
    </source>
</reference>
<evidence type="ECO:0000313" key="1">
    <source>
        <dbReference type="EMBL" id="MDP2540427.1"/>
    </source>
</evidence>
<proteinExistence type="predicted"/>
<reference evidence="2 3" key="1">
    <citation type="journal article" date="2016" name="Nat. Commun.">
        <title>Microbial interactions lead to rapid micro-scale successions on model marine particles.</title>
        <authorList>
            <person name="Datta M.S."/>
            <person name="Sliwerska E."/>
            <person name="Gore J."/>
            <person name="Polz M.F."/>
            <person name="Cordero O.X."/>
        </authorList>
    </citation>
    <scope>NUCLEOTIDE SEQUENCE [LARGE SCALE GENOMIC DNA]</scope>
    <source>
        <strain evidence="2 3">4G03</strain>
    </source>
</reference>
<dbReference type="Proteomes" id="UP000222163">
    <property type="component" value="Unassembled WGS sequence"/>
</dbReference>
<evidence type="ECO:0000313" key="4">
    <source>
        <dbReference type="Proteomes" id="UP001242342"/>
    </source>
</evidence>
<dbReference type="EMBL" id="PDUU01000003">
    <property type="protein sequence ID" value="PHN98390.1"/>
    <property type="molecule type" value="Genomic_DNA"/>
</dbReference>
<dbReference type="AlphaFoldDB" id="A0A2G1BWI8"/>
<name>A0A2G1BWI8_9FLAO</name>
<dbReference type="EMBL" id="JAUYVU010000002">
    <property type="protein sequence ID" value="MDP2540427.1"/>
    <property type="molecule type" value="Genomic_DNA"/>
</dbReference>
<evidence type="ECO:0000313" key="2">
    <source>
        <dbReference type="EMBL" id="PHN98390.1"/>
    </source>
</evidence>